<dbReference type="PANTHER" id="PTHR43040">
    <property type="entry name" value="RIBONUCLEASE D"/>
    <property type="match status" value="1"/>
</dbReference>
<reference evidence="2 3" key="1">
    <citation type="journal article" date="2018" name="Sci. Rep.">
        <title>Raphidocelis subcapitata (=Pseudokirchneriella subcapitata) provides an insight into genome evolution and environmental adaptations in the Sphaeropleales.</title>
        <authorList>
            <person name="Suzuki S."/>
            <person name="Yamaguchi H."/>
            <person name="Nakajima N."/>
            <person name="Kawachi M."/>
        </authorList>
    </citation>
    <scope>NUCLEOTIDE SEQUENCE [LARGE SCALE GENOMIC DNA]</scope>
    <source>
        <strain evidence="2 3">NIES-35</strain>
    </source>
</reference>
<dbReference type="Gene3D" id="3.30.420.10">
    <property type="entry name" value="Ribonuclease H-like superfamily/Ribonuclease H"/>
    <property type="match status" value="1"/>
</dbReference>
<dbReference type="GO" id="GO:0008408">
    <property type="term" value="F:3'-5' exonuclease activity"/>
    <property type="evidence" value="ECO:0007669"/>
    <property type="project" value="InterPro"/>
</dbReference>
<dbReference type="Proteomes" id="UP000247498">
    <property type="component" value="Unassembled WGS sequence"/>
</dbReference>
<evidence type="ECO:0000259" key="1">
    <source>
        <dbReference type="Pfam" id="PF01612"/>
    </source>
</evidence>
<name>A0A2V0PDY5_9CHLO</name>
<dbReference type="SUPFAM" id="SSF53098">
    <property type="entry name" value="Ribonuclease H-like"/>
    <property type="match status" value="1"/>
</dbReference>
<dbReference type="GO" id="GO:0003676">
    <property type="term" value="F:nucleic acid binding"/>
    <property type="evidence" value="ECO:0007669"/>
    <property type="project" value="InterPro"/>
</dbReference>
<dbReference type="InterPro" id="IPR012337">
    <property type="entry name" value="RNaseH-like_sf"/>
</dbReference>
<dbReference type="InParanoid" id="A0A2V0PDY5"/>
<proteinExistence type="predicted"/>
<gene>
    <name evidence="2" type="ORF">Rsub_10284</name>
</gene>
<dbReference type="OrthoDB" id="532819at2759"/>
<dbReference type="EMBL" id="BDRX01000115">
    <property type="protein sequence ID" value="GBF98056.1"/>
    <property type="molecule type" value="Genomic_DNA"/>
</dbReference>
<accession>A0A2V0PDY5</accession>
<feature type="domain" description="3'-5' exonuclease" evidence="1">
    <location>
        <begin position="2"/>
        <end position="189"/>
    </location>
</feature>
<dbReference type="PANTHER" id="PTHR43040:SF1">
    <property type="entry name" value="RIBONUCLEASE D"/>
    <property type="match status" value="1"/>
</dbReference>
<evidence type="ECO:0000313" key="2">
    <source>
        <dbReference type="EMBL" id="GBF98056.1"/>
    </source>
</evidence>
<dbReference type="Pfam" id="PF01612">
    <property type="entry name" value="DNA_pol_A_exo1"/>
    <property type="match status" value="1"/>
</dbReference>
<dbReference type="GO" id="GO:0006139">
    <property type="term" value="P:nucleobase-containing compound metabolic process"/>
    <property type="evidence" value="ECO:0007669"/>
    <property type="project" value="InterPro"/>
</dbReference>
<keyword evidence="3" id="KW-1185">Reference proteome</keyword>
<dbReference type="FunCoup" id="A0A2V0PDY5">
    <property type="interactions" value="196"/>
</dbReference>
<dbReference type="InterPro" id="IPR036397">
    <property type="entry name" value="RNaseH_sf"/>
</dbReference>
<dbReference type="InterPro" id="IPR002562">
    <property type="entry name" value="3'-5'_exonuclease_dom"/>
</dbReference>
<organism evidence="2 3">
    <name type="scientific">Raphidocelis subcapitata</name>
    <dbReference type="NCBI Taxonomy" id="307507"/>
    <lineage>
        <taxon>Eukaryota</taxon>
        <taxon>Viridiplantae</taxon>
        <taxon>Chlorophyta</taxon>
        <taxon>core chlorophytes</taxon>
        <taxon>Chlorophyceae</taxon>
        <taxon>CS clade</taxon>
        <taxon>Sphaeropleales</taxon>
        <taxon>Selenastraceae</taxon>
        <taxon>Raphidocelis</taxon>
    </lineage>
</organism>
<dbReference type="STRING" id="307507.A0A2V0PDY5"/>
<comment type="caution">
    <text evidence="2">The sequence shown here is derived from an EMBL/GenBank/DDBJ whole genome shotgun (WGS) entry which is preliminary data.</text>
</comment>
<dbReference type="AlphaFoldDB" id="A0A2V0PDY5"/>
<sequence>MLSALEGVGSLAVDAEGCSLSRRGKLCLLQICAPGSGVWLVDVTTLGKEAFTFSVKGSAGKPLTTAGILEERSITKLMYDARQDSEALWHQHSVFPRGVYDLQLAVVAALRANGTSVSHVIGLRKALDLYVSDPESPGIEASRMAHMSIKSQFDTDPELWDKRPLSSSLQDYAATDVQYMHLLRDKLTACLPADTRADWVRRIKSASAARVAECKRVKPPRQGRHRAYAPKF</sequence>
<evidence type="ECO:0000313" key="3">
    <source>
        <dbReference type="Proteomes" id="UP000247498"/>
    </source>
</evidence>
<protein>
    <recommendedName>
        <fullName evidence="1">3'-5' exonuclease domain-containing protein</fullName>
    </recommendedName>
</protein>